<dbReference type="OMA" id="VMNVMIR"/>
<evidence type="ECO:0008006" key="3">
    <source>
        <dbReference type="Google" id="ProtNLM"/>
    </source>
</evidence>
<gene>
    <name evidence="1" type="ORF">PGUG_05753</name>
</gene>
<dbReference type="GeneID" id="5123882"/>
<evidence type="ECO:0000313" key="2">
    <source>
        <dbReference type="Proteomes" id="UP000001997"/>
    </source>
</evidence>
<dbReference type="Proteomes" id="UP000001997">
    <property type="component" value="Unassembled WGS sequence"/>
</dbReference>
<evidence type="ECO:0000313" key="1">
    <source>
        <dbReference type="EMBL" id="EDK41655.2"/>
    </source>
</evidence>
<dbReference type="KEGG" id="pgu:PGUG_05753"/>
<dbReference type="PANTHER" id="PTHR42791">
    <property type="entry name" value="GNAT FAMILY ACETYLTRANSFERASE"/>
    <property type="match status" value="1"/>
</dbReference>
<dbReference type="InParanoid" id="A5DR52"/>
<dbReference type="SUPFAM" id="SSF55729">
    <property type="entry name" value="Acyl-CoA N-acyltransferases (Nat)"/>
    <property type="match status" value="1"/>
</dbReference>
<accession>A5DR52</accession>
<dbReference type="EMBL" id="CH408162">
    <property type="protein sequence ID" value="EDK41655.2"/>
    <property type="molecule type" value="Genomic_DNA"/>
</dbReference>
<dbReference type="AlphaFoldDB" id="A5DR52"/>
<reference evidence="1 2" key="1">
    <citation type="journal article" date="2009" name="Nature">
        <title>Evolution of pathogenicity and sexual reproduction in eight Candida genomes.</title>
        <authorList>
            <person name="Butler G."/>
            <person name="Rasmussen M.D."/>
            <person name="Lin M.F."/>
            <person name="Santos M.A."/>
            <person name="Sakthikumar S."/>
            <person name="Munro C.A."/>
            <person name="Rheinbay E."/>
            <person name="Grabherr M."/>
            <person name="Forche A."/>
            <person name="Reedy J.L."/>
            <person name="Agrafioti I."/>
            <person name="Arnaud M.B."/>
            <person name="Bates S."/>
            <person name="Brown A.J."/>
            <person name="Brunke S."/>
            <person name="Costanzo M.C."/>
            <person name="Fitzpatrick D.A."/>
            <person name="de Groot P.W."/>
            <person name="Harris D."/>
            <person name="Hoyer L.L."/>
            <person name="Hube B."/>
            <person name="Klis F.M."/>
            <person name="Kodira C."/>
            <person name="Lennard N."/>
            <person name="Logue M.E."/>
            <person name="Martin R."/>
            <person name="Neiman A.M."/>
            <person name="Nikolaou E."/>
            <person name="Quail M.A."/>
            <person name="Quinn J."/>
            <person name="Santos M.C."/>
            <person name="Schmitzberger F.F."/>
            <person name="Sherlock G."/>
            <person name="Shah P."/>
            <person name="Silverstein K.A."/>
            <person name="Skrzypek M.S."/>
            <person name="Soll D."/>
            <person name="Staggs R."/>
            <person name="Stansfield I."/>
            <person name="Stumpf M.P."/>
            <person name="Sudbery P.E."/>
            <person name="Srikantha T."/>
            <person name="Zeng Q."/>
            <person name="Berman J."/>
            <person name="Berriman M."/>
            <person name="Heitman J."/>
            <person name="Gow N.A."/>
            <person name="Lorenz M.C."/>
            <person name="Birren B.W."/>
            <person name="Kellis M."/>
            <person name="Cuomo C.A."/>
        </authorList>
    </citation>
    <scope>NUCLEOTIDE SEQUENCE [LARGE SCALE GENOMIC DNA]</scope>
    <source>
        <strain evidence="2">ATCC 6260 / CBS 566 / DSM 6381 / JCM 1539 / NBRC 10279 / NRRL Y-324</strain>
    </source>
</reference>
<dbReference type="OrthoDB" id="410198at2759"/>
<dbReference type="eggNOG" id="ENOG502RXZ0">
    <property type="taxonomic scope" value="Eukaryota"/>
</dbReference>
<dbReference type="VEuPathDB" id="FungiDB:PGUG_05753"/>
<protein>
    <recommendedName>
        <fullName evidence="3">N-acetyltransferase domain-containing protein</fullName>
    </recommendedName>
</protein>
<dbReference type="InterPro" id="IPR016181">
    <property type="entry name" value="Acyl_CoA_acyltransferase"/>
</dbReference>
<organism evidence="1 2">
    <name type="scientific">Meyerozyma guilliermondii (strain ATCC 6260 / CBS 566 / DSM 6381 / JCM 1539 / NBRC 10279 / NRRL Y-324)</name>
    <name type="common">Yeast</name>
    <name type="synonym">Candida guilliermondii</name>
    <dbReference type="NCBI Taxonomy" id="294746"/>
    <lineage>
        <taxon>Eukaryota</taxon>
        <taxon>Fungi</taxon>
        <taxon>Dikarya</taxon>
        <taxon>Ascomycota</taxon>
        <taxon>Saccharomycotina</taxon>
        <taxon>Pichiomycetes</taxon>
        <taxon>Debaryomycetaceae</taxon>
        <taxon>Meyerozyma</taxon>
    </lineage>
</organism>
<dbReference type="HOGENOM" id="CLU_063930_2_0_1"/>
<dbReference type="PANTHER" id="PTHR42791:SF1">
    <property type="entry name" value="N-ACETYLTRANSFERASE DOMAIN-CONTAINING PROTEIN"/>
    <property type="match status" value="1"/>
</dbReference>
<dbReference type="Gene3D" id="3.40.630.30">
    <property type="match status" value="1"/>
</dbReference>
<name>A5DR52_PICGU</name>
<keyword evidence="2" id="KW-1185">Reference proteome</keyword>
<dbReference type="RefSeq" id="XP_001481990.2">
    <property type="nucleotide sequence ID" value="XM_001481940.1"/>
</dbReference>
<sequence length="253" mass="28988">MSTIQVKAPQKYAGLRHLTYDDVPKAAYTLSEAFREDSLARLLVCHFPTKEEQVRCETMLYEAYLRQHIAKGIVLGINESDHDFETVAIWSHPTSEEEGLDSFSTLMEAGYGEVWEAYGEEGREKVFRGMLPLLHNSCHRILSTPQFKDKGVFTLVYLGSLEKARGKGNVRKMFDFMFENYIDNQPNTISYLESSSPTNIPIYNRFGFQFAEEIMLGSKHEGAIEGKDYAIMSVMIRDTRGKEWRKSGNLQKL</sequence>
<dbReference type="InterPro" id="IPR052523">
    <property type="entry name" value="Trichothecene_AcTrans"/>
</dbReference>
<proteinExistence type="predicted"/>